<evidence type="ECO:0000313" key="2">
    <source>
        <dbReference type="Proteomes" id="UP001558613"/>
    </source>
</evidence>
<sequence length="99" mass="11160">MSDSEELPAAGVDVPVDGAVGEDVIEQIRGQIQELRDWRDDSLANRAVGGGNSTRSYIYVPRERQTQPFCGEHNKDGRSVEEFIEEVERVLRARDQTQE</sequence>
<dbReference type="EMBL" id="JAYMGO010000003">
    <property type="protein sequence ID" value="KAL1278988.1"/>
    <property type="molecule type" value="Genomic_DNA"/>
</dbReference>
<evidence type="ECO:0000313" key="1">
    <source>
        <dbReference type="EMBL" id="KAL1278988.1"/>
    </source>
</evidence>
<gene>
    <name evidence="1" type="ORF">QQF64_025661</name>
</gene>
<keyword evidence="2" id="KW-1185">Reference proteome</keyword>
<reference evidence="1 2" key="1">
    <citation type="submission" date="2023-09" db="EMBL/GenBank/DDBJ databases">
        <authorList>
            <person name="Wang M."/>
        </authorList>
    </citation>
    <scope>NUCLEOTIDE SEQUENCE [LARGE SCALE GENOMIC DNA]</scope>
    <source>
        <strain evidence="1">GT-2023</strain>
        <tissue evidence="1">Liver</tissue>
    </source>
</reference>
<organism evidence="1 2">
    <name type="scientific">Cirrhinus molitorella</name>
    <name type="common">mud carp</name>
    <dbReference type="NCBI Taxonomy" id="172907"/>
    <lineage>
        <taxon>Eukaryota</taxon>
        <taxon>Metazoa</taxon>
        <taxon>Chordata</taxon>
        <taxon>Craniata</taxon>
        <taxon>Vertebrata</taxon>
        <taxon>Euteleostomi</taxon>
        <taxon>Actinopterygii</taxon>
        <taxon>Neopterygii</taxon>
        <taxon>Teleostei</taxon>
        <taxon>Ostariophysi</taxon>
        <taxon>Cypriniformes</taxon>
        <taxon>Cyprinidae</taxon>
        <taxon>Labeoninae</taxon>
        <taxon>Labeonini</taxon>
        <taxon>Cirrhinus</taxon>
    </lineage>
</organism>
<accession>A0ABR3NPS0</accession>
<proteinExistence type="predicted"/>
<protein>
    <submittedName>
        <fullName evidence="1">Uncharacterized protein</fullName>
    </submittedName>
</protein>
<name>A0ABR3NPS0_9TELE</name>
<comment type="caution">
    <text evidence="1">The sequence shown here is derived from an EMBL/GenBank/DDBJ whole genome shotgun (WGS) entry which is preliminary data.</text>
</comment>
<dbReference type="Proteomes" id="UP001558613">
    <property type="component" value="Unassembled WGS sequence"/>
</dbReference>